<accession>A0A4R1BQ83</accession>
<dbReference type="OrthoDB" id="9808942at2"/>
<organism evidence="2 3">
    <name type="scientific">Rubrobacter taiwanensis</name>
    <dbReference type="NCBI Taxonomy" id="185139"/>
    <lineage>
        <taxon>Bacteria</taxon>
        <taxon>Bacillati</taxon>
        <taxon>Actinomycetota</taxon>
        <taxon>Rubrobacteria</taxon>
        <taxon>Rubrobacterales</taxon>
        <taxon>Rubrobacteraceae</taxon>
        <taxon>Rubrobacter</taxon>
    </lineage>
</organism>
<dbReference type="InterPro" id="IPR005531">
    <property type="entry name" value="Asp23"/>
</dbReference>
<dbReference type="Proteomes" id="UP000295244">
    <property type="component" value="Unassembled WGS sequence"/>
</dbReference>
<dbReference type="PANTHER" id="PTHR34297:SF3">
    <property type="entry name" value="ALKALINE SHOCK PROTEIN 23"/>
    <property type="match status" value="1"/>
</dbReference>
<protein>
    <submittedName>
        <fullName evidence="2">Asp23/Gls24 family envelope stress response protein</fullName>
    </submittedName>
</protein>
<sequence length="134" mass="14570">MHAVDRQEEAVVTEQRSNYRVEDSVVTKIAGLAVQETEGLRPNTDAPDLVEGTLDQVSGSQSRPQGVSADIGDSGATIDLTVAVEYGRKIPQITEAARQNVIRQVEQLAGVSVREVNIRVNDVYDPAGERRREG</sequence>
<keyword evidence="3" id="KW-1185">Reference proteome</keyword>
<proteinExistence type="inferred from homology"/>
<dbReference type="AlphaFoldDB" id="A0A4R1BQ83"/>
<name>A0A4R1BQ83_9ACTN</name>
<evidence type="ECO:0000313" key="3">
    <source>
        <dbReference type="Proteomes" id="UP000295244"/>
    </source>
</evidence>
<comment type="caution">
    <text evidence="2">The sequence shown here is derived from an EMBL/GenBank/DDBJ whole genome shotgun (WGS) entry which is preliminary data.</text>
</comment>
<dbReference type="Pfam" id="PF03780">
    <property type="entry name" value="Asp23"/>
    <property type="match status" value="1"/>
</dbReference>
<dbReference type="PANTHER" id="PTHR34297">
    <property type="entry name" value="HYPOTHETICAL CYTOSOLIC PROTEIN-RELATED"/>
    <property type="match status" value="1"/>
</dbReference>
<evidence type="ECO:0000313" key="2">
    <source>
        <dbReference type="EMBL" id="TCJ19834.1"/>
    </source>
</evidence>
<reference evidence="2 3" key="1">
    <citation type="submission" date="2019-03" db="EMBL/GenBank/DDBJ databases">
        <title>Whole genome sequence of a novel Rubrobacter taiwanensis strain, isolated from Yellowstone National Park.</title>
        <authorList>
            <person name="Freed S."/>
            <person name="Ramaley R.F."/>
            <person name="Kyndt J.A."/>
        </authorList>
    </citation>
    <scope>NUCLEOTIDE SEQUENCE [LARGE SCALE GENOMIC DNA]</scope>
    <source>
        <strain evidence="2 3">Yellowstone</strain>
    </source>
</reference>
<comment type="similarity">
    <text evidence="1">Belongs to the asp23 family.</text>
</comment>
<evidence type="ECO:0000256" key="1">
    <source>
        <dbReference type="ARBA" id="ARBA00005721"/>
    </source>
</evidence>
<gene>
    <name evidence="2" type="ORF">E0L93_02440</name>
</gene>
<dbReference type="EMBL" id="SKBU01000006">
    <property type="protein sequence ID" value="TCJ19834.1"/>
    <property type="molecule type" value="Genomic_DNA"/>
</dbReference>